<dbReference type="Gene3D" id="3.40.50.1110">
    <property type="entry name" value="SGNH hydrolase"/>
    <property type="match status" value="1"/>
</dbReference>
<evidence type="ECO:0000313" key="4">
    <source>
        <dbReference type="Proteomes" id="UP000323597"/>
    </source>
</evidence>
<dbReference type="InterPro" id="IPR036514">
    <property type="entry name" value="SGNH_hydro_sf"/>
</dbReference>
<name>A0A5D2VHD6_GOSMU</name>
<dbReference type="GO" id="GO:0005576">
    <property type="term" value="C:extracellular region"/>
    <property type="evidence" value="ECO:0007669"/>
    <property type="project" value="TreeGrafter"/>
</dbReference>
<protein>
    <submittedName>
        <fullName evidence="3">Uncharacterized protein</fullName>
    </submittedName>
</protein>
<evidence type="ECO:0000256" key="1">
    <source>
        <dbReference type="ARBA" id="ARBA00008668"/>
    </source>
</evidence>
<feature type="signal peptide" evidence="2">
    <location>
        <begin position="1"/>
        <end position="29"/>
    </location>
</feature>
<evidence type="ECO:0000313" key="3">
    <source>
        <dbReference type="EMBL" id="TYI88787.1"/>
    </source>
</evidence>
<dbReference type="InterPro" id="IPR035669">
    <property type="entry name" value="SGNH_plant_lipase-like"/>
</dbReference>
<dbReference type="InterPro" id="IPR050592">
    <property type="entry name" value="GDSL_lipolytic_enzyme"/>
</dbReference>
<dbReference type="GO" id="GO:0016788">
    <property type="term" value="F:hydrolase activity, acting on ester bonds"/>
    <property type="evidence" value="ECO:0007669"/>
    <property type="project" value="InterPro"/>
</dbReference>
<dbReference type="PANTHER" id="PTHR45642:SF95">
    <property type="entry name" value="GDSL-LIKE LIPASE_ACYLHYDROLASE FAMILY PROTEIN, EXPRESSED"/>
    <property type="match status" value="1"/>
</dbReference>
<gene>
    <name evidence="3" type="ORF">E1A91_D03G007700v1</name>
</gene>
<comment type="similarity">
    <text evidence="1">Belongs to the 'GDSL' lipolytic enzyme family.</text>
</comment>
<organism evidence="3 4">
    <name type="scientific">Gossypium mustelinum</name>
    <name type="common">Cotton</name>
    <name type="synonym">Gossypium caicoense</name>
    <dbReference type="NCBI Taxonomy" id="34275"/>
    <lineage>
        <taxon>Eukaryota</taxon>
        <taxon>Viridiplantae</taxon>
        <taxon>Streptophyta</taxon>
        <taxon>Embryophyta</taxon>
        <taxon>Tracheophyta</taxon>
        <taxon>Spermatophyta</taxon>
        <taxon>Magnoliopsida</taxon>
        <taxon>eudicotyledons</taxon>
        <taxon>Gunneridae</taxon>
        <taxon>Pentapetalae</taxon>
        <taxon>rosids</taxon>
        <taxon>malvids</taxon>
        <taxon>Malvales</taxon>
        <taxon>Malvaceae</taxon>
        <taxon>Malvoideae</taxon>
        <taxon>Gossypium</taxon>
    </lineage>
</organism>
<dbReference type="EMBL" id="CM017651">
    <property type="protein sequence ID" value="TYI88787.1"/>
    <property type="molecule type" value="Genomic_DNA"/>
</dbReference>
<evidence type="ECO:0000256" key="2">
    <source>
        <dbReference type="SAM" id="SignalP"/>
    </source>
</evidence>
<dbReference type="Pfam" id="PF00657">
    <property type="entry name" value="Lipase_GDSL"/>
    <property type="match status" value="1"/>
</dbReference>
<dbReference type="AlphaFoldDB" id="A0A5D2VHD6"/>
<dbReference type="PANTHER" id="PTHR45642">
    <property type="entry name" value="GDSL ESTERASE/LIPASE EXL3"/>
    <property type="match status" value="1"/>
</dbReference>
<keyword evidence="2" id="KW-0732">Signal</keyword>
<feature type="chain" id="PRO_5022870241" evidence="2">
    <location>
        <begin position="30"/>
        <end position="388"/>
    </location>
</feature>
<accession>A0A5D2VHD6</accession>
<dbReference type="InterPro" id="IPR001087">
    <property type="entry name" value="GDSL"/>
</dbReference>
<dbReference type="Proteomes" id="UP000323597">
    <property type="component" value="Chromosome D03"/>
</dbReference>
<sequence length="388" mass="43031">MGFLSQFQTYFWTIILFLFMVLNCHVNEAALVLPKNVTVTAVFVFGDSIVDPGMTNGITRLMHVRTYMDQFIVVKINENFNIKTNLFFSNVQKLICSFFYVDGAKLNQTPKGLHAEEFGVKESVPAYLDPKTQLQDLLTGVSFASGAAGYDPLTAKTANVIAMSGQLELFKECIKKIKGAVGEERAATIISKAIYIVCTGSNDISNTYFSTPFRRPHYDINGYAEFNARYANQFLQDLYGLGARRIGLYGLPPIGCVPSQRTIGGGKNRDCYEAGNQLAIAYNTKLSGVIDSLKAVYTLPNTKLIFFDIYYPLLSIIQNPAKYGFEVAKKGCCATGLLEAGIFCNPTSIPLLCPDASKYVFWDGYHPTEKAYKILVSITTNMHIKDFS</sequence>
<keyword evidence="4" id="KW-1185">Reference proteome</keyword>
<dbReference type="CDD" id="cd01837">
    <property type="entry name" value="SGNH_plant_lipase_like"/>
    <property type="match status" value="1"/>
</dbReference>
<reference evidence="3 4" key="1">
    <citation type="submission" date="2019-07" db="EMBL/GenBank/DDBJ databases">
        <title>WGS assembly of Gossypium mustelinum.</title>
        <authorList>
            <person name="Chen Z.J."/>
            <person name="Sreedasyam A."/>
            <person name="Ando A."/>
            <person name="Song Q."/>
            <person name="De L."/>
            <person name="Hulse-Kemp A."/>
            <person name="Ding M."/>
            <person name="Ye W."/>
            <person name="Kirkbride R."/>
            <person name="Jenkins J."/>
            <person name="Plott C."/>
            <person name="Lovell J."/>
            <person name="Lin Y.-M."/>
            <person name="Vaughn R."/>
            <person name="Liu B."/>
            <person name="Li W."/>
            <person name="Simpson S."/>
            <person name="Scheffler B."/>
            <person name="Saski C."/>
            <person name="Grover C."/>
            <person name="Hu G."/>
            <person name="Conover J."/>
            <person name="Carlson J."/>
            <person name="Shu S."/>
            <person name="Boston L."/>
            <person name="Williams M."/>
            <person name="Peterson D."/>
            <person name="Mcgee K."/>
            <person name="Jones D."/>
            <person name="Wendel J."/>
            <person name="Stelly D."/>
            <person name="Grimwood J."/>
            <person name="Schmutz J."/>
        </authorList>
    </citation>
    <scope>NUCLEOTIDE SEQUENCE [LARGE SCALE GENOMIC DNA]</scope>
    <source>
        <strain evidence="3">1408120.09</strain>
    </source>
</reference>
<proteinExistence type="inferred from homology"/>